<keyword evidence="7" id="KW-0966">Cell projection</keyword>
<dbReference type="EMBL" id="JANHAX010000003">
    <property type="protein sequence ID" value="MDQ2090545.1"/>
    <property type="molecule type" value="Genomic_DNA"/>
</dbReference>
<keyword evidence="3 5" id="KW-1005">Bacterial flagellum biogenesis</keyword>
<keyword evidence="7" id="KW-0969">Cilium</keyword>
<dbReference type="RefSeq" id="WP_306735823.1">
    <property type="nucleotide sequence ID" value="NZ_JANHAX010000003.1"/>
</dbReference>
<evidence type="ECO:0000256" key="4">
    <source>
        <dbReference type="ARBA" id="ARBA00024746"/>
    </source>
</evidence>
<dbReference type="Proteomes" id="UP001226762">
    <property type="component" value="Unassembled WGS sequence"/>
</dbReference>
<keyword evidence="8" id="KW-1185">Reference proteome</keyword>
<evidence type="ECO:0000256" key="2">
    <source>
        <dbReference type="ARBA" id="ARBA00016013"/>
    </source>
</evidence>
<comment type="caution">
    <text evidence="7">The sequence shown here is derived from an EMBL/GenBank/DDBJ whole genome shotgun (WGS) entry which is preliminary data.</text>
</comment>
<name>A0AAE4B4S6_9RHOB</name>
<evidence type="ECO:0000256" key="1">
    <source>
        <dbReference type="ARBA" id="ARBA00010577"/>
    </source>
</evidence>
<comment type="function">
    <text evidence="4 5">Required for flagellar hook formation. May act as a scaffolding protein.</text>
</comment>
<dbReference type="InterPro" id="IPR025965">
    <property type="entry name" value="FlgD/Vpr_Ig-like"/>
</dbReference>
<gene>
    <name evidence="7" type="primary">flgD</name>
    <name evidence="7" type="ORF">NO357_11600</name>
</gene>
<protein>
    <recommendedName>
        <fullName evidence="2 5">Basal-body rod modification protein FlgD</fullName>
    </recommendedName>
</protein>
<organism evidence="7 8">
    <name type="scientific">Marimonas arenosa</name>
    <dbReference type="NCBI Taxonomy" id="1795305"/>
    <lineage>
        <taxon>Bacteria</taxon>
        <taxon>Pseudomonadati</taxon>
        <taxon>Pseudomonadota</taxon>
        <taxon>Alphaproteobacteria</taxon>
        <taxon>Rhodobacterales</taxon>
        <taxon>Paracoccaceae</taxon>
        <taxon>Marimonas</taxon>
    </lineage>
</organism>
<dbReference type="AlphaFoldDB" id="A0AAE4B4S6"/>
<reference evidence="7" key="2">
    <citation type="submission" date="2023-02" db="EMBL/GenBank/DDBJ databases">
        <title>'Rhodoalgimonas zhirmunskyi' gen. nov., isolated from a red alga.</title>
        <authorList>
            <person name="Nedashkovskaya O.I."/>
            <person name="Otstavnykh N.Y."/>
            <person name="Bystritskaya E.P."/>
            <person name="Balabanova L.A."/>
            <person name="Isaeva M.P."/>
        </authorList>
    </citation>
    <scope>NUCLEOTIDE SEQUENCE</scope>
    <source>
        <strain evidence="7">KCTC 52189</strain>
    </source>
</reference>
<dbReference type="InterPro" id="IPR005648">
    <property type="entry name" value="FlgD"/>
</dbReference>
<comment type="similarity">
    <text evidence="1 5">Belongs to the FlgD family.</text>
</comment>
<evidence type="ECO:0000256" key="3">
    <source>
        <dbReference type="ARBA" id="ARBA00022795"/>
    </source>
</evidence>
<evidence type="ECO:0000313" key="7">
    <source>
        <dbReference type="EMBL" id="MDQ2090545.1"/>
    </source>
</evidence>
<dbReference type="Pfam" id="PF03963">
    <property type="entry name" value="FlgD"/>
    <property type="match status" value="1"/>
</dbReference>
<dbReference type="GO" id="GO:0044781">
    <property type="term" value="P:bacterial-type flagellum organization"/>
    <property type="evidence" value="ECO:0007669"/>
    <property type="project" value="UniProtKB-UniRule"/>
</dbReference>
<evidence type="ECO:0000259" key="6">
    <source>
        <dbReference type="Pfam" id="PF13860"/>
    </source>
</evidence>
<reference evidence="7" key="1">
    <citation type="submission" date="2022-07" db="EMBL/GenBank/DDBJ databases">
        <authorList>
            <person name="Otstavnykh N."/>
            <person name="Isaeva M."/>
            <person name="Bystritskaya E."/>
        </authorList>
    </citation>
    <scope>NUCLEOTIDE SEQUENCE</scope>
    <source>
        <strain evidence="7">KCTC 52189</strain>
    </source>
</reference>
<dbReference type="NCBIfam" id="NF009453">
    <property type="entry name" value="PRK12813.1"/>
    <property type="match status" value="1"/>
</dbReference>
<accession>A0AAE4B4S6</accession>
<dbReference type="Pfam" id="PF13860">
    <property type="entry name" value="FlgD_ig"/>
    <property type="match status" value="1"/>
</dbReference>
<keyword evidence="7" id="KW-0282">Flagellum</keyword>
<feature type="domain" description="FlgD/Vpr Ig-like" evidence="6">
    <location>
        <begin position="112"/>
        <end position="177"/>
    </location>
</feature>
<sequence>MPAPIPFAPSAAAAAATQNATASAAAGNRLISSDFQTFLEMLTAQITNQDPLNPIDSSDYAVQLATFSSVEQQVQTNDLLTGLIAQMSQSGISELAGWVGMEARTAAPVHFDGAPITLSPLPAILADEAWLVVRDATGTEINRTQIGLDGAEITWAGADGFGNPLPDGSYMFEVENHANGSLLGTTPVEHYAMVSEAQNIDGNLILVLDGRVQVFASDVIALRNPT</sequence>
<evidence type="ECO:0000313" key="8">
    <source>
        <dbReference type="Proteomes" id="UP001226762"/>
    </source>
</evidence>
<proteinExistence type="inferred from homology"/>
<evidence type="ECO:0000256" key="5">
    <source>
        <dbReference type="RuleBase" id="RU362076"/>
    </source>
</evidence>